<dbReference type="InterPro" id="IPR042099">
    <property type="entry name" value="ANL_N_sf"/>
</dbReference>
<keyword evidence="2 6" id="KW-0436">Ligase</keyword>
<dbReference type="GO" id="GO:0031956">
    <property type="term" value="F:medium-chain fatty acid-CoA ligase activity"/>
    <property type="evidence" value="ECO:0007669"/>
    <property type="project" value="TreeGrafter"/>
</dbReference>
<feature type="region of interest" description="Disordered" evidence="3">
    <location>
        <begin position="1"/>
        <end position="92"/>
    </location>
</feature>
<dbReference type="AlphaFoldDB" id="D9UBL0"/>
<reference evidence="6" key="1">
    <citation type="submission" date="2010-06" db="EMBL/GenBank/DDBJ databases">
        <authorList>
            <person name="Mast Y.J."/>
        </authorList>
    </citation>
    <scope>NUCLEOTIDE SEQUENCE</scope>
    <source>
        <strain evidence="6">Pr11</strain>
    </source>
</reference>
<reference evidence="6" key="2">
    <citation type="journal article" date="2011" name="Microb. Biotechnol.">
        <title>Characterization of the 'pristinamycin supercluster' of Streptomyces pristinaespiralis.</title>
        <authorList>
            <person name="Mast Y."/>
            <person name="Weber T."/>
            <person name="Golz M."/>
            <person name="Ort-Winklbauer R."/>
            <person name="Gondran A."/>
            <person name="Wohlleben W."/>
            <person name="Schinko E."/>
        </authorList>
    </citation>
    <scope>NUCLEOTIDE SEQUENCE</scope>
    <source>
        <strain evidence="6">Pr11</strain>
    </source>
</reference>
<accession>D9UBL0</accession>
<dbReference type="InterPro" id="IPR045851">
    <property type="entry name" value="AMP-bd_C_sf"/>
</dbReference>
<dbReference type="EMBL" id="FR681999">
    <property type="protein sequence ID" value="CBW45657.1"/>
    <property type="molecule type" value="Genomic_DNA"/>
</dbReference>
<evidence type="ECO:0000259" key="4">
    <source>
        <dbReference type="Pfam" id="PF00501"/>
    </source>
</evidence>
<dbReference type="InterPro" id="IPR020845">
    <property type="entry name" value="AMP-binding_CS"/>
</dbReference>
<dbReference type="InterPro" id="IPR000873">
    <property type="entry name" value="AMP-dep_synth/lig_dom"/>
</dbReference>
<dbReference type="SUPFAM" id="SSF56801">
    <property type="entry name" value="Acetyl-CoA synthetase-like"/>
    <property type="match status" value="1"/>
</dbReference>
<evidence type="ECO:0000256" key="1">
    <source>
        <dbReference type="ARBA" id="ARBA00006432"/>
    </source>
</evidence>
<dbReference type="PANTHER" id="PTHR43201">
    <property type="entry name" value="ACYL-COA SYNTHETASE"/>
    <property type="match status" value="1"/>
</dbReference>
<dbReference type="Pfam" id="PF13193">
    <property type="entry name" value="AMP-binding_C"/>
    <property type="match status" value="1"/>
</dbReference>
<feature type="compositionally biased region" description="Basic and acidic residues" evidence="3">
    <location>
        <begin position="8"/>
        <end position="18"/>
    </location>
</feature>
<comment type="similarity">
    <text evidence="1">Belongs to the ATP-dependent AMP-binding enzyme family.</text>
</comment>
<feature type="domain" description="AMP-dependent synthetase/ligase" evidence="4">
    <location>
        <begin position="147"/>
        <end position="513"/>
    </location>
</feature>
<dbReference type="Gene3D" id="3.40.50.12780">
    <property type="entry name" value="N-terminal domain of ligase-like"/>
    <property type="match status" value="1"/>
</dbReference>
<feature type="region of interest" description="Disordered" evidence="3">
    <location>
        <begin position="639"/>
        <end position="667"/>
    </location>
</feature>
<name>D9UBL0_STRPR</name>
<gene>
    <name evidence="6" type="primary">c104_04c</name>
</gene>
<dbReference type="Gene3D" id="3.30.300.30">
    <property type="match status" value="1"/>
</dbReference>
<evidence type="ECO:0000259" key="5">
    <source>
        <dbReference type="Pfam" id="PF13193"/>
    </source>
</evidence>
<organism evidence="6">
    <name type="scientific">Streptomyces pristinaespiralis</name>
    <dbReference type="NCBI Taxonomy" id="38300"/>
    <lineage>
        <taxon>Bacteria</taxon>
        <taxon>Bacillati</taxon>
        <taxon>Actinomycetota</taxon>
        <taxon>Actinomycetes</taxon>
        <taxon>Kitasatosporales</taxon>
        <taxon>Streptomycetaceae</taxon>
        <taxon>Streptomyces</taxon>
    </lineage>
</organism>
<dbReference type="InterPro" id="IPR025110">
    <property type="entry name" value="AMP-bd_C"/>
</dbReference>
<feature type="domain" description="AMP-binding enzyme C-terminal" evidence="5">
    <location>
        <begin position="563"/>
        <end position="647"/>
    </location>
</feature>
<dbReference type="GO" id="GO:0006631">
    <property type="term" value="P:fatty acid metabolic process"/>
    <property type="evidence" value="ECO:0007669"/>
    <property type="project" value="TreeGrafter"/>
</dbReference>
<evidence type="ECO:0000256" key="3">
    <source>
        <dbReference type="SAM" id="MobiDB-lite"/>
    </source>
</evidence>
<proteinExistence type="inferred from homology"/>
<evidence type="ECO:0000313" key="6">
    <source>
        <dbReference type="EMBL" id="CBW45657.1"/>
    </source>
</evidence>
<sequence>MSAKRRRPPDGAARRDTARIPAQARTYAAQRGRSRWRPARTPLERCSHPATAPPCDAGRPAPRRRPPRPRPAARSAARPRTAEGPSSGLPRFLERRRTAWHPTPDRCLPALVPLPAGRAGRGIRHPEEDHAVPRFTHPELPLDGLLRQAAVRDPDGTALTCGQHTLTYAELDARADRVAHYLLRATGRPGTTVGVANTLDAAFAATYYGTSRSGSTIALVNPLIGEAALRHVFTAAAIEIAFVPCATAELLTKMREQLPRLHTIVVTDADDGVVPADATPLHVALHGADDGPAAPAHGPADLSATVCVQFTTGTTGRPKGVRLTHRNLVANAHQIALAHGLGPDSVTLNHLPLFHVMHLNSAVCAGAAQVLCPDGDPLASLALAARTGATHYYGLPARLHRLAADPRPAASPDAVPALPRLTAVLSGGTALAPAAARRLSQLLGVPVVQGYGMAELSPLSHNQRLDDTRPGAVGHPLPGTESRIVGLDSREVADVWATGEVQVRGPQVMAGYLDDDEPSPIDADGWFSTGDIGYQDADGVLHLVDRLGDVFKYDNELVSPSAVERIIADDPRVAECVVVGWPDAVHGAVVWAGIVLRETPGPPQHAAHAVLDVLDAITEKANSRLAHFERIRRVEALDTVPRTPTGKPRRQELRRRLRDRAAAEAAA</sequence>
<protein>
    <submittedName>
        <fullName evidence="6">Putative acyl-CoA ligase</fullName>
    </submittedName>
</protein>
<dbReference type="PROSITE" id="PS00455">
    <property type="entry name" value="AMP_BINDING"/>
    <property type="match status" value="1"/>
</dbReference>
<dbReference type="Pfam" id="PF00501">
    <property type="entry name" value="AMP-binding"/>
    <property type="match status" value="1"/>
</dbReference>
<evidence type="ECO:0000256" key="2">
    <source>
        <dbReference type="ARBA" id="ARBA00022598"/>
    </source>
</evidence>
<dbReference type="PANTHER" id="PTHR43201:SF5">
    <property type="entry name" value="MEDIUM-CHAIN ACYL-COA LIGASE ACSF2, MITOCHONDRIAL"/>
    <property type="match status" value="1"/>
</dbReference>